<proteinExistence type="predicted"/>
<dbReference type="EMBL" id="MRCY01000046">
    <property type="protein sequence ID" value="RKL08656.1"/>
    <property type="molecule type" value="Genomic_DNA"/>
</dbReference>
<accession>A0A420NYB3</accession>
<evidence type="ECO:0000313" key="3">
    <source>
        <dbReference type="Proteomes" id="UP000285084"/>
    </source>
</evidence>
<protein>
    <submittedName>
        <fullName evidence="1">Uncharacterized protein</fullName>
    </submittedName>
</protein>
<gene>
    <name evidence="2" type="ORF">BFJ68_g9450</name>
    <name evidence="1" type="ORF">BFJ69_g1828</name>
</gene>
<organism evidence="1 3">
    <name type="scientific">Fusarium oxysporum</name>
    <name type="common">Fusarium vascular wilt</name>
    <dbReference type="NCBI Taxonomy" id="5507"/>
    <lineage>
        <taxon>Eukaryota</taxon>
        <taxon>Fungi</taxon>
        <taxon>Dikarya</taxon>
        <taxon>Ascomycota</taxon>
        <taxon>Pezizomycotina</taxon>
        <taxon>Sordariomycetes</taxon>
        <taxon>Hypocreomycetidae</taxon>
        <taxon>Hypocreales</taxon>
        <taxon>Nectriaceae</taxon>
        <taxon>Fusarium</taxon>
        <taxon>Fusarium oxysporum species complex</taxon>
    </lineage>
</organism>
<evidence type="ECO:0000313" key="2">
    <source>
        <dbReference type="EMBL" id="RKL08656.1"/>
    </source>
</evidence>
<evidence type="ECO:0000313" key="4">
    <source>
        <dbReference type="Proteomes" id="UP000285860"/>
    </source>
</evidence>
<comment type="caution">
    <text evidence="1">The sequence shown here is derived from an EMBL/GenBank/DDBJ whole genome shotgun (WGS) entry which is preliminary data.</text>
</comment>
<name>A0A420NYB3_FUSOX</name>
<dbReference type="AlphaFoldDB" id="A0A420NYB3"/>
<dbReference type="EMBL" id="MRCX01000008">
    <property type="protein sequence ID" value="RKK85127.1"/>
    <property type="molecule type" value="Genomic_DNA"/>
</dbReference>
<dbReference type="Proteomes" id="UP000285860">
    <property type="component" value="Unassembled WGS sequence"/>
</dbReference>
<evidence type="ECO:0000313" key="1">
    <source>
        <dbReference type="EMBL" id="RKK85127.1"/>
    </source>
</evidence>
<sequence>MCIGEIDFNAPVTININIYKGGKGGKRGGYKSIKE</sequence>
<reference evidence="3 4" key="1">
    <citation type="journal article" date="2018" name="Sci. Rep.">
        <title>Characterisation of pathogen-specific regions and novel effector candidates in Fusarium oxysporum f. sp. cepae.</title>
        <authorList>
            <person name="Armitage A.D."/>
            <person name="Taylor A."/>
            <person name="Sobczyk M.K."/>
            <person name="Baxter L."/>
            <person name="Greenfield B.P."/>
            <person name="Bates H.J."/>
            <person name="Wilson F."/>
            <person name="Jackson A.C."/>
            <person name="Ott S."/>
            <person name="Harrison R.J."/>
            <person name="Clarkson J.P."/>
        </authorList>
    </citation>
    <scope>NUCLEOTIDE SEQUENCE [LARGE SCALE GENOMIC DNA]</scope>
    <source>
        <strain evidence="1 3">Fo_A13</strain>
        <strain evidence="2 4">Fo_A28</strain>
    </source>
</reference>
<dbReference type="Proteomes" id="UP000285084">
    <property type="component" value="Unassembled WGS sequence"/>
</dbReference>